<keyword evidence="1" id="KW-0808">Transferase</keyword>
<dbReference type="Proteomes" id="UP001525890">
    <property type="component" value="Unassembled WGS sequence"/>
</dbReference>
<evidence type="ECO:0000313" key="4">
    <source>
        <dbReference type="EMBL" id="MCT7965750.1"/>
    </source>
</evidence>
<organism evidence="4 5">
    <name type="scientific">Laspinema palackyanum D2a</name>
    <dbReference type="NCBI Taxonomy" id="2953684"/>
    <lineage>
        <taxon>Bacteria</taxon>
        <taxon>Bacillati</taxon>
        <taxon>Cyanobacteriota</taxon>
        <taxon>Cyanophyceae</taxon>
        <taxon>Oscillatoriophycideae</taxon>
        <taxon>Oscillatoriales</taxon>
        <taxon>Laspinemataceae</taxon>
        <taxon>Laspinema</taxon>
        <taxon>Laspinema palackyanum</taxon>
    </lineage>
</organism>
<keyword evidence="5" id="KW-1185">Reference proteome</keyword>
<dbReference type="SMART" id="SM00563">
    <property type="entry name" value="PlsC"/>
    <property type="match status" value="1"/>
</dbReference>
<sequence>MSLEDRPLQISHGFLTAFGTRTFIYYRDRIPAEGAALIVSNHRSFMDAPLLMAGTGRSIHFACHHYMGQVPLLREFVTELGCLVLESYGPQQHRFFRQGSKLLQQQAAIGVFPEGATPMVRLTPPSEVGEFHRGFAHLALSAKVSELAIVPVAIASMEEQVLSGLPVRLLSLFDPIEPHFQQDGFHPLVIYRRVNLLIGRPYWITPAQKQGYPGKSGKRLVNEITDRCREEIAGLLRQGCY</sequence>
<keyword evidence="2 4" id="KW-0012">Acyltransferase</keyword>
<dbReference type="RefSeq" id="WP_368005432.1">
    <property type="nucleotide sequence ID" value="NZ_JAMXFF010000005.1"/>
</dbReference>
<feature type="domain" description="Phospholipid/glycerol acyltransferase" evidence="3">
    <location>
        <begin position="36"/>
        <end position="157"/>
    </location>
</feature>
<name>A0ABT2MLY9_9CYAN</name>
<evidence type="ECO:0000313" key="5">
    <source>
        <dbReference type="Proteomes" id="UP001525890"/>
    </source>
</evidence>
<evidence type="ECO:0000256" key="1">
    <source>
        <dbReference type="ARBA" id="ARBA00022679"/>
    </source>
</evidence>
<protein>
    <submittedName>
        <fullName evidence="4">1-acyl-sn-glycerol-3-phosphate acyltransferase</fullName>
    </submittedName>
</protein>
<gene>
    <name evidence="4" type="ORF">NG799_05305</name>
</gene>
<dbReference type="EMBL" id="JAMXFF010000005">
    <property type="protein sequence ID" value="MCT7965750.1"/>
    <property type="molecule type" value="Genomic_DNA"/>
</dbReference>
<dbReference type="GO" id="GO:0016746">
    <property type="term" value="F:acyltransferase activity"/>
    <property type="evidence" value="ECO:0007669"/>
    <property type="project" value="UniProtKB-KW"/>
</dbReference>
<dbReference type="PANTHER" id="PTHR10434:SF66">
    <property type="entry name" value="PHOSPHOLIPID_GLYCEROL ACYLTRANSFERASE DOMAIN-CONTAINING PROTEIN"/>
    <property type="match status" value="1"/>
</dbReference>
<dbReference type="InterPro" id="IPR002123">
    <property type="entry name" value="Plipid/glycerol_acylTrfase"/>
</dbReference>
<reference evidence="4 5" key="1">
    <citation type="journal article" date="2022" name="Front. Microbiol.">
        <title>High genomic differentiation and limited gene flow indicate recent cryptic speciation within the genus Laspinema (cyanobacteria).</title>
        <authorList>
            <person name="Stanojkovic A."/>
            <person name="Skoupy S."/>
            <person name="Skaloud P."/>
            <person name="Dvorak P."/>
        </authorList>
    </citation>
    <scope>NUCLEOTIDE SEQUENCE [LARGE SCALE GENOMIC DNA]</scope>
    <source>
        <strain evidence="4 5">D2a</strain>
    </source>
</reference>
<evidence type="ECO:0000259" key="3">
    <source>
        <dbReference type="SMART" id="SM00563"/>
    </source>
</evidence>
<dbReference type="CDD" id="cd07989">
    <property type="entry name" value="LPLAT_AGPAT-like"/>
    <property type="match status" value="1"/>
</dbReference>
<dbReference type="Pfam" id="PF01553">
    <property type="entry name" value="Acyltransferase"/>
    <property type="match status" value="1"/>
</dbReference>
<dbReference type="SUPFAM" id="SSF69593">
    <property type="entry name" value="Glycerol-3-phosphate (1)-acyltransferase"/>
    <property type="match status" value="1"/>
</dbReference>
<accession>A0ABT2MLY9</accession>
<evidence type="ECO:0000256" key="2">
    <source>
        <dbReference type="ARBA" id="ARBA00023315"/>
    </source>
</evidence>
<dbReference type="PANTHER" id="PTHR10434">
    <property type="entry name" value="1-ACYL-SN-GLYCEROL-3-PHOSPHATE ACYLTRANSFERASE"/>
    <property type="match status" value="1"/>
</dbReference>
<proteinExistence type="predicted"/>
<comment type="caution">
    <text evidence="4">The sequence shown here is derived from an EMBL/GenBank/DDBJ whole genome shotgun (WGS) entry which is preliminary data.</text>
</comment>